<keyword evidence="1" id="KW-0472">Membrane</keyword>
<gene>
    <name evidence="2" type="ORF">S03H2_50788</name>
</gene>
<dbReference type="EMBL" id="BARU01032180">
    <property type="protein sequence ID" value="GAH68121.1"/>
    <property type="molecule type" value="Genomic_DNA"/>
</dbReference>
<dbReference type="AlphaFoldDB" id="X1HD66"/>
<sequence>MIFLLPLREANKKAAGQKWLGCYLGISFGIFSVVLLEAGGGQNYRPPA</sequence>
<proteinExistence type="predicted"/>
<evidence type="ECO:0000256" key="1">
    <source>
        <dbReference type="SAM" id="Phobius"/>
    </source>
</evidence>
<keyword evidence="1" id="KW-0812">Transmembrane</keyword>
<feature type="transmembrane region" description="Helical" evidence="1">
    <location>
        <begin position="20"/>
        <end position="39"/>
    </location>
</feature>
<name>X1HD66_9ZZZZ</name>
<evidence type="ECO:0000313" key="2">
    <source>
        <dbReference type="EMBL" id="GAH68121.1"/>
    </source>
</evidence>
<keyword evidence="1" id="KW-1133">Transmembrane helix</keyword>
<accession>X1HD66</accession>
<reference evidence="2" key="1">
    <citation type="journal article" date="2014" name="Front. Microbiol.">
        <title>High frequency of phylogenetically diverse reductive dehalogenase-homologous genes in deep subseafloor sedimentary metagenomes.</title>
        <authorList>
            <person name="Kawai M."/>
            <person name="Futagami T."/>
            <person name="Toyoda A."/>
            <person name="Takaki Y."/>
            <person name="Nishi S."/>
            <person name="Hori S."/>
            <person name="Arai W."/>
            <person name="Tsubouchi T."/>
            <person name="Morono Y."/>
            <person name="Uchiyama I."/>
            <person name="Ito T."/>
            <person name="Fujiyama A."/>
            <person name="Inagaki F."/>
            <person name="Takami H."/>
        </authorList>
    </citation>
    <scope>NUCLEOTIDE SEQUENCE</scope>
    <source>
        <strain evidence="2">Expedition CK06-06</strain>
    </source>
</reference>
<organism evidence="2">
    <name type="scientific">marine sediment metagenome</name>
    <dbReference type="NCBI Taxonomy" id="412755"/>
    <lineage>
        <taxon>unclassified sequences</taxon>
        <taxon>metagenomes</taxon>
        <taxon>ecological metagenomes</taxon>
    </lineage>
</organism>
<feature type="non-terminal residue" evidence="2">
    <location>
        <position position="48"/>
    </location>
</feature>
<comment type="caution">
    <text evidence="2">The sequence shown here is derived from an EMBL/GenBank/DDBJ whole genome shotgun (WGS) entry which is preliminary data.</text>
</comment>
<protein>
    <submittedName>
        <fullName evidence="2">Uncharacterized protein</fullName>
    </submittedName>
</protein>